<dbReference type="InterPro" id="IPR023607">
    <property type="entry name" value="Exodeoxyribonuclease_I"/>
</dbReference>
<dbReference type="SUPFAM" id="SSF53098">
    <property type="entry name" value="Ribonuclease H-like"/>
    <property type="match status" value="1"/>
</dbReference>
<dbReference type="RefSeq" id="WP_263712642.1">
    <property type="nucleotide sequence ID" value="NZ_JAOWKX010000005.1"/>
</dbReference>
<evidence type="ECO:0000313" key="17">
    <source>
        <dbReference type="EMBL" id="MCV2885359.1"/>
    </source>
</evidence>
<dbReference type="Proteomes" id="UP001652504">
    <property type="component" value="Unassembled WGS sequence"/>
</dbReference>
<keyword evidence="18" id="KW-1185">Reference proteome</keyword>
<dbReference type="PROSITE" id="PS51785">
    <property type="entry name" value="EXOI_C"/>
    <property type="match status" value="1"/>
</dbReference>
<dbReference type="InterPro" id="IPR038649">
    <property type="entry name" value="EXOI_SH3_sf"/>
</dbReference>
<evidence type="ECO:0000256" key="14">
    <source>
        <dbReference type="PIRNR" id="PIRNR000977"/>
    </source>
</evidence>
<name>A0ABT3A9J5_9ALTE</name>
<keyword evidence="8 14" id="KW-0378">Hydrolase</keyword>
<evidence type="ECO:0000259" key="16">
    <source>
        <dbReference type="PROSITE" id="PS51785"/>
    </source>
</evidence>
<dbReference type="Gene3D" id="3.30.420.10">
    <property type="entry name" value="Ribonuclease H-like superfamily/Ribonuclease H"/>
    <property type="match status" value="1"/>
</dbReference>
<protein>
    <recommendedName>
        <fullName evidence="4 14">Exodeoxyribonuclease I</fullName>
        <ecNumber evidence="3 14">3.1.11.1</ecNumber>
    </recommendedName>
</protein>
<dbReference type="NCBIfam" id="NF008746">
    <property type="entry name" value="PRK11779.1"/>
    <property type="match status" value="1"/>
</dbReference>
<gene>
    <name evidence="17" type="primary">sbcB</name>
    <name evidence="17" type="ORF">OE749_11705</name>
</gene>
<evidence type="ECO:0000256" key="7">
    <source>
        <dbReference type="ARBA" id="ARBA00022763"/>
    </source>
</evidence>
<keyword evidence="9 14" id="KW-0269">Exonuclease</keyword>
<dbReference type="CDD" id="cd06138">
    <property type="entry name" value="ExoI_N"/>
    <property type="match status" value="1"/>
</dbReference>
<dbReference type="Gene3D" id="3.30.1520.20">
    <property type="entry name" value="Exonuclease ExoI, domain 2"/>
    <property type="match status" value="1"/>
</dbReference>
<organism evidence="17 18">
    <name type="scientific">Fluctibacter corallii</name>
    <dbReference type="NCBI Taxonomy" id="2984329"/>
    <lineage>
        <taxon>Bacteria</taxon>
        <taxon>Pseudomonadati</taxon>
        <taxon>Pseudomonadota</taxon>
        <taxon>Gammaproteobacteria</taxon>
        <taxon>Alteromonadales</taxon>
        <taxon>Alteromonadaceae</taxon>
        <taxon>Fluctibacter</taxon>
    </lineage>
</organism>
<dbReference type="InterPro" id="IPR036397">
    <property type="entry name" value="RNaseH_sf"/>
</dbReference>
<dbReference type="Pfam" id="PF08411">
    <property type="entry name" value="ExoI_SH3"/>
    <property type="match status" value="1"/>
</dbReference>
<feature type="domain" description="ExoI SH3-like" evidence="15">
    <location>
        <begin position="197"/>
        <end position="351"/>
    </location>
</feature>
<sequence>MSDLTLYFYDFETWGTNPKKDHPSQFAGIRTDADLNPIGKPLNIYCQIPNDYLPHPEACLITGITPQQSLRDGLIEAEFTRKIYQEFSTPGTCALGYNSIRFDDEVTRNTFFRNFYDPYAREWQHGNSRWDIIDLVRACYALRPEGVNWVYKSDGTPSFKLEELTIANDISHENAHDAMSDVYGTIALAKRVKEAQPRLFDYIFSLRQKQAVGKLIDCYNMKPFIHVSSKLPASQGCCTWMVPIAYHPTNKNAVICINLQQDPTRLAALSTEEIKALLYAKNEDFPDGTERLPLKLIHLNKCPVVLPPKSLSEEGAERLGINRQQCLVHLEWIKQSEGLHKKLQDVYDTPYSDNEQVDVDHSLYSGGFFSDSDKAKMEQIRQMAPEALIELAWQFDDPRIQSMLFRYRARNYPTTLSEKEIEKWQRHRQYRLMEAHGDASIILPEYLERIGLLAEQYVDDARKRQILKDLYTYAQQL</sequence>
<dbReference type="EC" id="3.1.11.1" evidence="3 14"/>
<evidence type="ECO:0000256" key="5">
    <source>
        <dbReference type="ARBA" id="ARBA00022722"/>
    </source>
</evidence>
<evidence type="ECO:0000256" key="6">
    <source>
        <dbReference type="ARBA" id="ARBA00022723"/>
    </source>
</evidence>
<dbReference type="EMBL" id="JAOWKX010000005">
    <property type="protein sequence ID" value="MCV2885359.1"/>
    <property type="molecule type" value="Genomic_DNA"/>
</dbReference>
<evidence type="ECO:0000256" key="12">
    <source>
        <dbReference type="ARBA" id="ARBA00023204"/>
    </source>
</evidence>
<dbReference type="InterPro" id="IPR013620">
    <property type="entry name" value="Exonuc_1_SH3"/>
</dbReference>
<dbReference type="InterPro" id="IPR058561">
    <property type="entry name" value="Exonuc_1_C"/>
</dbReference>
<evidence type="ECO:0000256" key="2">
    <source>
        <dbReference type="ARBA" id="ARBA00001946"/>
    </source>
</evidence>
<accession>A0ABT3A9J5</accession>
<keyword evidence="6" id="KW-0479">Metal-binding</keyword>
<keyword evidence="5 14" id="KW-0540">Nuclease</keyword>
<dbReference type="InterPro" id="IPR012337">
    <property type="entry name" value="RNaseH-like_sf"/>
</dbReference>
<evidence type="ECO:0000256" key="8">
    <source>
        <dbReference type="ARBA" id="ARBA00022801"/>
    </source>
</evidence>
<keyword evidence="12 14" id="KW-0234">DNA repair</keyword>
<feature type="domain" description="ExoI C-terminal" evidence="16">
    <location>
        <begin position="355"/>
        <end position="477"/>
    </location>
</feature>
<evidence type="ECO:0000259" key="15">
    <source>
        <dbReference type="PROSITE" id="PS51784"/>
    </source>
</evidence>
<comment type="cofactor">
    <cofactor evidence="2">
        <name>Mg(2+)</name>
        <dbReference type="ChEBI" id="CHEBI:18420"/>
    </cofactor>
</comment>
<dbReference type="PROSITE" id="PS51784">
    <property type="entry name" value="EXOI_SH3"/>
    <property type="match status" value="1"/>
</dbReference>
<dbReference type="PIRSF" id="PIRSF000977">
    <property type="entry name" value="Exodeoxyribonuclease_I"/>
    <property type="match status" value="1"/>
</dbReference>
<dbReference type="Gene3D" id="1.20.1280.70">
    <property type="entry name" value="Exonuclease ExoI, domain 3"/>
    <property type="match status" value="1"/>
</dbReference>
<dbReference type="Gene3D" id="1.10.287.1240">
    <property type="match status" value="1"/>
</dbReference>
<keyword evidence="7 14" id="KW-0227">DNA damage</keyword>
<dbReference type="InterPro" id="IPR034747">
    <property type="entry name" value="EXOI_SH3"/>
</dbReference>
<dbReference type="InterPro" id="IPR022894">
    <property type="entry name" value="Oligoribonuclease"/>
</dbReference>
<comment type="caution">
    <text evidence="17">The sequence shown here is derived from an EMBL/GenBank/DDBJ whole genome shotgun (WGS) entry which is preliminary data.</text>
</comment>
<evidence type="ECO:0000256" key="9">
    <source>
        <dbReference type="ARBA" id="ARBA00022839"/>
    </source>
</evidence>
<evidence type="ECO:0000256" key="13">
    <source>
        <dbReference type="ARBA" id="ARBA00046792"/>
    </source>
</evidence>
<proteinExistence type="predicted"/>
<dbReference type="InterPro" id="IPR013520">
    <property type="entry name" value="Ribonucl_H"/>
</dbReference>
<keyword evidence="10" id="KW-0460">Magnesium</keyword>
<dbReference type="PANTHER" id="PTHR11046:SF11">
    <property type="entry name" value="EXODEOXYRIBONUCLEASE I"/>
    <property type="match status" value="1"/>
</dbReference>
<evidence type="ECO:0000313" key="18">
    <source>
        <dbReference type="Proteomes" id="UP001652504"/>
    </source>
</evidence>
<comment type="catalytic activity">
    <reaction evidence="1 14">
        <text>Exonucleolytic cleavage in the 3'- to 5'-direction to yield nucleoside 5'-phosphates.</text>
        <dbReference type="EC" id="3.1.11.1"/>
    </reaction>
</comment>
<evidence type="ECO:0000256" key="4">
    <source>
        <dbReference type="ARBA" id="ARBA00019900"/>
    </source>
</evidence>
<evidence type="ECO:0000256" key="11">
    <source>
        <dbReference type="ARBA" id="ARBA00023125"/>
    </source>
</evidence>
<evidence type="ECO:0000256" key="3">
    <source>
        <dbReference type="ARBA" id="ARBA00012108"/>
    </source>
</evidence>
<keyword evidence="11" id="KW-0238">DNA-binding</keyword>
<evidence type="ECO:0000256" key="10">
    <source>
        <dbReference type="ARBA" id="ARBA00022842"/>
    </source>
</evidence>
<comment type="subunit">
    <text evidence="13">Monomer. Interacts with ssb (via C-terminus); this interaction stimulates the exonuclease activity by recruiting the enzyme to its substrate.</text>
</comment>
<dbReference type="Pfam" id="PF26016">
    <property type="entry name" value="ExoI_C"/>
    <property type="match status" value="1"/>
</dbReference>
<reference evidence="17 18" key="1">
    <citation type="submission" date="2022-10" db="EMBL/GenBank/DDBJ databases">
        <title>Aestuariibacter sp. AA17 isolated from Montipora capitata coral fragment.</title>
        <authorList>
            <person name="Emsley S.A."/>
            <person name="Pfannmuller K.M."/>
            <person name="Loughran R.M."/>
            <person name="Shlafstein M."/>
            <person name="Papke E."/>
            <person name="Saw J.H."/>
            <person name="Ushijima B."/>
            <person name="Videau P."/>
        </authorList>
    </citation>
    <scope>NUCLEOTIDE SEQUENCE [LARGE SCALE GENOMIC DNA]</scope>
    <source>
        <strain evidence="17 18">AA17</strain>
    </source>
</reference>
<dbReference type="Pfam" id="PF00929">
    <property type="entry name" value="RNase_T"/>
    <property type="match status" value="1"/>
</dbReference>
<dbReference type="PANTHER" id="PTHR11046">
    <property type="entry name" value="OLIGORIBONUCLEASE, MITOCHONDRIAL"/>
    <property type="match status" value="1"/>
</dbReference>
<evidence type="ECO:0000256" key="1">
    <source>
        <dbReference type="ARBA" id="ARBA00000563"/>
    </source>
</evidence>
<dbReference type="GO" id="GO:0008310">
    <property type="term" value="F:single-stranded DNA 3'-5' DNA exonuclease activity"/>
    <property type="evidence" value="ECO:0007669"/>
    <property type="project" value="UniProtKB-EC"/>
</dbReference>